<reference evidence="1" key="1">
    <citation type="submission" date="2014-11" db="EMBL/GenBank/DDBJ databases">
        <authorList>
            <person name="Amaro Gonzalez C."/>
        </authorList>
    </citation>
    <scope>NUCLEOTIDE SEQUENCE</scope>
</reference>
<organism evidence="1">
    <name type="scientific">Anguilla anguilla</name>
    <name type="common">European freshwater eel</name>
    <name type="synonym">Muraena anguilla</name>
    <dbReference type="NCBI Taxonomy" id="7936"/>
    <lineage>
        <taxon>Eukaryota</taxon>
        <taxon>Metazoa</taxon>
        <taxon>Chordata</taxon>
        <taxon>Craniata</taxon>
        <taxon>Vertebrata</taxon>
        <taxon>Euteleostomi</taxon>
        <taxon>Actinopterygii</taxon>
        <taxon>Neopterygii</taxon>
        <taxon>Teleostei</taxon>
        <taxon>Anguilliformes</taxon>
        <taxon>Anguillidae</taxon>
        <taxon>Anguilla</taxon>
    </lineage>
</organism>
<sequence>MEYSGKSCIGLLQQHRSLLAFLRTTIFNLK</sequence>
<dbReference type="AlphaFoldDB" id="A0A0E9XWF5"/>
<name>A0A0E9XWF5_ANGAN</name>
<dbReference type="EMBL" id="GBXM01002549">
    <property type="protein sequence ID" value="JAI06029.1"/>
    <property type="molecule type" value="Transcribed_RNA"/>
</dbReference>
<reference evidence="1" key="2">
    <citation type="journal article" date="2015" name="Fish Shellfish Immunol.">
        <title>Early steps in the European eel (Anguilla anguilla)-Vibrio vulnificus interaction in the gills: Role of the RtxA13 toxin.</title>
        <authorList>
            <person name="Callol A."/>
            <person name="Pajuelo D."/>
            <person name="Ebbesson L."/>
            <person name="Teles M."/>
            <person name="MacKenzie S."/>
            <person name="Amaro C."/>
        </authorList>
    </citation>
    <scope>NUCLEOTIDE SEQUENCE</scope>
</reference>
<evidence type="ECO:0000313" key="1">
    <source>
        <dbReference type="EMBL" id="JAI06029.1"/>
    </source>
</evidence>
<protein>
    <submittedName>
        <fullName evidence="1">Uncharacterized protein</fullName>
    </submittedName>
</protein>
<proteinExistence type="predicted"/>
<accession>A0A0E9XWF5</accession>